<dbReference type="EMBL" id="JAUSVK010000001">
    <property type="protein sequence ID" value="MDQ0390287.1"/>
    <property type="molecule type" value="Genomic_DNA"/>
</dbReference>
<evidence type="ECO:0000313" key="5">
    <source>
        <dbReference type="EMBL" id="MDQ0390287.1"/>
    </source>
</evidence>
<dbReference type="InterPro" id="IPR001647">
    <property type="entry name" value="HTH_TetR"/>
</dbReference>
<proteinExistence type="predicted"/>
<dbReference type="Pfam" id="PF14246">
    <property type="entry name" value="TetR_C_7"/>
    <property type="match status" value="1"/>
</dbReference>
<dbReference type="RefSeq" id="WP_307421429.1">
    <property type="nucleotide sequence ID" value="NZ_JAUSVK010000001.1"/>
</dbReference>
<accession>A0ABU0F7E6</accession>
<dbReference type="InterPro" id="IPR009057">
    <property type="entry name" value="Homeodomain-like_sf"/>
</dbReference>
<evidence type="ECO:0000256" key="1">
    <source>
        <dbReference type="ARBA" id="ARBA00023125"/>
    </source>
</evidence>
<protein>
    <submittedName>
        <fullName evidence="5">AcrR family transcriptional regulator</fullName>
    </submittedName>
</protein>
<evidence type="ECO:0000259" key="4">
    <source>
        <dbReference type="PROSITE" id="PS50977"/>
    </source>
</evidence>
<feature type="domain" description="HTH tetR-type" evidence="4">
    <location>
        <begin position="23"/>
        <end position="83"/>
    </location>
</feature>
<dbReference type="InterPro" id="IPR036271">
    <property type="entry name" value="Tet_transcr_reg_TetR-rel_C_sf"/>
</dbReference>
<dbReference type="InterPro" id="IPR050109">
    <property type="entry name" value="HTH-type_TetR-like_transc_reg"/>
</dbReference>
<dbReference type="SUPFAM" id="SSF46689">
    <property type="entry name" value="Homeodomain-like"/>
    <property type="match status" value="1"/>
</dbReference>
<organism evidence="5 6">
    <name type="scientific">Labrys monachus</name>
    <dbReference type="NCBI Taxonomy" id="217067"/>
    <lineage>
        <taxon>Bacteria</taxon>
        <taxon>Pseudomonadati</taxon>
        <taxon>Pseudomonadota</taxon>
        <taxon>Alphaproteobacteria</taxon>
        <taxon>Hyphomicrobiales</taxon>
        <taxon>Xanthobacteraceae</taxon>
        <taxon>Labrys</taxon>
    </lineage>
</organism>
<dbReference type="SUPFAM" id="SSF48498">
    <property type="entry name" value="Tetracyclin repressor-like, C-terminal domain"/>
    <property type="match status" value="1"/>
</dbReference>
<dbReference type="Pfam" id="PF00440">
    <property type="entry name" value="TetR_N"/>
    <property type="match status" value="1"/>
</dbReference>
<gene>
    <name evidence="5" type="ORF">J3R73_000079</name>
</gene>
<evidence type="ECO:0000256" key="2">
    <source>
        <dbReference type="PROSITE-ProRule" id="PRU00335"/>
    </source>
</evidence>
<comment type="caution">
    <text evidence="5">The sequence shown here is derived from an EMBL/GenBank/DDBJ whole genome shotgun (WGS) entry which is preliminary data.</text>
</comment>
<dbReference type="PRINTS" id="PR00455">
    <property type="entry name" value="HTHTETR"/>
</dbReference>
<dbReference type="PANTHER" id="PTHR30055">
    <property type="entry name" value="HTH-TYPE TRANSCRIPTIONAL REGULATOR RUTR"/>
    <property type="match status" value="1"/>
</dbReference>
<evidence type="ECO:0000256" key="3">
    <source>
        <dbReference type="SAM" id="MobiDB-lite"/>
    </source>
</evidence>
<name>A0ABU0F7E6_9HYPH</name>
<dbReference type="Gene3D" id="1.10.357.10">
    <property type="entry name" value="Tetracycline Repressor, domain 2"/>
    <property type="match status" value="1"/>
</dbReference>
<dbReference type="PANTHER" id="PTHR30055:SF146">
    <property type="entry name" value="HTH-TYPE TRANSCRIPTIONAL DUAL REGULATOR CECR"/>
    <property type="match status" value="1"/>
</dbReference>
<evidence type="ECO:0000313" key="6">
    <source>
        <dbReference type="Proteomes" id="UP001237448"/>
    </source>
</evidence>
<dbReference type="PROSITE" id="PS50977">
    <property type="entry name" value="HTH_TETR_2"/>
    <property type="match status" value="1"/>
</dbReference>
<sequence length="234" mass="25448">MAQPAPMEKARRKPGRPPSAPPEERRAKILQAAESVFLAAGFGAANMDDIARLAGMSKRTVYELFGTKEALFSELVDARHGGVPDLNDKPDASETELVDNLTDLAMFIRSPRQIAIQRVIFAEYMRNAERSQNVFSHLARSGQDGLSRWIAGQARAGRIAVADHDEAASVLLGMTVGHMHARLLLLGLDPDLSREVTRERIARAVRIFLAGTRAPAEASPPGPGEPPRLREDAA</sequence>
<keyword evidence="1 2" id="KW-0238">DNA-binding</keyword>
<feature type="DNA-binding region" description="H-T-H motif" evidence="2">
    <location>
        <begin position="46"/>
        <end position="65"/>
    </location>
</feature>
<feature type="region of interest" description="Disordered" evidence="3">
    <location>
        <begin position="213"/>
        <end position="234"/>
    </location>
</feature>
<feature type="region of interest" description="Disordered" evidence="3">
    <location>
        <begin position="1"/>
        <end position="25"/>
    </location>
</feature>
<reference evidence="5 6" key="1">
    <citation type="submission" date="2023-07" db="EMBL/GenBank/DDBJ databases">
        <title>Genomic Encyclopedia of Type Strains, Phase IV (KMG-IV): sequencing the most valuable type-strain genomes for metagenomic binning, comparative biology and taxonomic classification.</title>
        <authorList>
            <person name="Goeker M."/>
        </authorList>
    </citation>
    <scope>NUCLEOTIDE SEQUENCE [LARGE SCALE GENOMIC DNA]</scope>
    <source>
        <strain evidence="5 6">DSM 5896</strain>
    </source>
</reference>
<dbReference type="Proteomes" id="UP001237448">
    <property type="component" value="Unassembled WGS sequence"/>
</dbReference>
<keyword evidence="6" id="KW-1185">Reference proteome</keyword>
<dbReference type="InterPro" id="IPR039536">
    <property type="entry name" value="TetR_C_Proteobacteria"/>
</dbReference>